<comment type="PTM">
    <text evidence="12">The Fe-S cluster can be nitrosylated by nitric oxide (NO).</text>
</comment>
<comment type="similarity">
    <text evidence="2 12">Belongs to the WhiB family.</text>
</comment>
<keyword evidence="5 12" id="KW-0479">Metal-binding</keyword>
<evidence type="ECO:0000256" key="9">
    <source>
        <dbReference type="ARBA" id="ARBA00023125"/>
    </source>
</evidence>
<sequence>MPHTKIGHHKGAARLVRPDWTWQDDAQCRGEDLTLFFGPDGERQPEREARELKAKEICSQCPVRTLCRDDAIARKDLWGVRGGLAPEELTAERKRRMRRAAAGRAAA</sequence>
<comment type="caution">
    <text evidence="14">The sequence shown here is derived from an EMBL/GenBank/DDBJ whole genome shotgun (WGS) entry which is preliminary data.</text>
</comment>
<dbReference type="PANTHER" id="PTHR38839:SF5">
    <property type="entry name" value="TRANSCRIPTIONAL REGULATOR WHID"/>
    <property type="match status" value="1"/>
</dbReference>
<dbReference type="Pfam" id="PF02467">
    <property type="entry name" value="Whib"/>
    <property type="match status" value="1"/>
</dbReference>
<evidence type="ECO:0000256" key="6">
    <source>
        <dbReference type="ARBA" id="ARBA00023004"/>
    </source>
</evidence>
<keyword evidence="10 12" id="KW-1015">Disulfide bond</keyword>
<evidence type="ECO:0000256" key="8">
    <source>
        <dbReference type="ARBA" id="ARBA00023015"/>
    </source>
</evidence>
<comment type="cofactor">
    <cofactor evidence="12">
        <name>[4Fe-4S] cluster</name>
        <dbReference type="ChEBI" id="CHEBI:49883"/>
    </cofactor>
    <text evidence="12">Binds 1 [4Fe-4S] cluster per subunit. Following nitrosylation of the [4Fe-4S] cluster binds 1 [4Fe-8(NO)] cluster per subunit.</text>
</comment>
<feature type="binding site" evidence="12">
    <location>
        <position position="28"/>
    </location>
    <ligand>
        <name>[4Fe-4S] cluster</name>
        <dbReference type="ChEBI" id="CHEBI:49883"/>
    </ligand>
</feature>
<feature type="domain" description="4Fe-4S Wbl-type" evidence="13">
    <location>
        <begin position="27"/>
        <end position="91"/>
    </location>
</feature>
<dbReference type="GO" id="GO:0005737">
    <property type="term" value="C:cytoplasm"/>
    <property type="evidence" value="ECO:0007669"/>
    <property type="project" value="UniProtKB-SubCell"/>
</dbReference>
<keyword evidence="4 12" id="KW-0963">Cytoplasm</keyword>
<reference evidence="14 15" key="1">
    <citation type="submission" date="2020-08" db="EMBL/GenBank/DDBJ databases">
        <title>Sequencing the genomes of 1000 actinobacteria strains.</title>
        <authorList>
            <person name="Klenk H.-P."/>
        </authorList>
    </citation>
    <scope>NUCLEOTIDE SEQUENCE [LARGE SCALE GENOMIC DNA]</scope>
    <source>
        <strain evidence="14 15">DSM 102030</strain>
    </source>
</reference>
<evidence type="ECO:0000256" key="1">
    <source>
        <dbReference type="ARBA" id="ARBA00004496"/>
    </source>
</evidence>
<keyword evidence="6 12" id="KW-0408">Iron</keyword>
<dbReference type="GO" id="GO:0003677">
    <property type="term" value="F:DNA binding"/>
    <property type="evidence" value="ECO:0007669"/>
    <property type="project" value="UniProtKB-UniRule"/>
</dbReference>
<evidence type="ECO:0000256" key="11">
    <source>
        <dbReference type="ARBA" id="ARBA00023163"/>
    </source>
</evidence>
<name>A0A7W7W2U5_9ACTN</name>
<evidence type="ECO:0000256" key="3">
    <source>
        <dbReference type="ARBA" id="ARBA00022485"/>
    </source>
</evidence>
<dbReference type="GO" id="GO:0045454">
    <property type="term" value="P:cell redox homeostasis"/>
    <property type="evidence" value="ECO:0007669"/>
    <property type="project" value="TreeGrafter"/>
</dbReference>
<keyword evidence="11 12" id="KW-0804">Transcription</keyword>
<comment type="subcellular location">
    <subcellularLocation>
        <location evidence="1 12">Cytoplasm</location>
    </subcellularLocation>
</comment>
<keyword evidence="8 12" id="KW-0805">Transcription regulation</keyword>
<keyword evidence="9 12" id="KW-0238">DNA-binding</keyword>
<evidence type="ECO:0000256" key="5">
    <source>
        <dbReference type="ARBA" id="ARBA00022723"/>
    </source>
</evidence>
<dbReference type="RefSeq" id="WP_184578534.1">
    <property type="nucleotide sequence ID" value="NZ_JACHJT010000001.1"/>
</dbReference>
<dbReference type="AlphaFoldDB" id="A0A7W7W2U5"/>
<accession>A0A7W7W2U5</accession>
<dbReference type="HAMAP" id="MF_01479">
    <property type="entry name" value="WhiB"/>
    <property type="match status" value="1"/>
</dbReference>
<gene>
    <name evidence="12" type="primary">whiB</name>
    <name evidence="14" type="ORF">F4561_002618</name>
</gene>
<dbReference type="GO" id="GO:0051539">
    <property type="term" value="F:4 iron, 4 sulfur cluster binding"/>
    <property type="evidence" value="ECO:0007669"/>
    <property type="project" value="UniProtKB-UniRule"/>
</dbReference>
<keyword evidence="15" id="KW-1185">Reference proteome</keyword>
<evidence type="ECO:0000256" key="2">
    <source>
        <dbReference type="ARBA" id="ARBA00006597"/>
    </source>
</evidence>
<dbReference type="InterPro" id="IPR003482">
    <property type="entry name" value="Whib"/>
</dbReference>
<feature type="binding site" evidence="12">
    <location>
        <position position="67"/>
    </location>
    <ligand>
        <name>[4Fe-4S] cluster</name>
        <dbReference type="ChEBI" id="CHEBI:49883"/>
    </ligand>
</feature>
<dbReference type="Proteomes" id="UP000523007">
    <property type="component" value="Unassembled WGS sequence"/>
</dbReference>
<evidence type="ECO:0000256" key="10">
    <source>
        <dbReference type="ARBA" id="ARBA00023157"/>
    </source>
</evidence>
<evidence type="ECO:0000313" key="15">
    <source>
        <dbReference type="Proteomes" id="UP000523007"/>
    </source>
</evidence>
<dbReference type="GO" id="GO:0035731">
    <property type="term" value="F:dinitrosyl-iron complex binding"/>
    <property type="evidence" value="ECO:0007669"/>
    <property type="project" value="UniProtKB-UniRule"/>
</dbReference>
<feature type="binding site" evidence="12">
    <location>
        <position position="58"/>
    </location>
    <ligand>
        <name>[4Fe-4S] cluster</name>
        <dbReference type="ChEBI" id="CHEBI:49883"/>
    </ligand>
</feature>
<organism evidence="14 15">
    <name type="scientific">Lipingzhangella halophila</name>
    <dbReference type="NCBI Taxonomy" id="1783352"/>
    <lineage>
        <taxon>Bacteria</taxon>
        <taxon>Bacillati</taxon>
        <taxon>Actinomycetota</taxon>
        <taxon>Actinomycetes</taxon>
        <taxon>Streptosporangiales</taxon>
        <taxon>Nocardiopsidaceae</taxon>
        <taxon>Lipingzhangella</taxon>
    </lineage>
</organism>
<evidence type="ECO:0000256" key="12">
    <source>
        <dbReference type="HAMAP-Rule" id="MF_01479"/>
    </source>
</evidence>
<comment type="function">
    <text evidence="12">Acts as a transcriptional regulator. Probably redox-responsive. The apo- but not holo-form probably binds DNA.</text>
</comment>
<evidence type="ECO:0000259" key="13">
    <source>
        <dbReference type="PROSITE" id="PS51674"/>
    </source>
</evidence>
<dbReference type="GO" id="GO:0047134">
    <property type="term" value="F:protein-disulfide reductase [NAD(P)H] activity"/>
    <property type="evidence" value="ECO:0007669"/>
    <property type="project" value="TreeGrafter"/>
</dbReference>
<dbReference type="GO" id="GO:0046872">
    <property type="term" value="F:metal ion binding"/>
    <property type="evidence" value="ECO:0007669"/>
    <property type="project" value="UniProtKB-KW"/>
</dbReference>
<feature type="binding site" evidence="12">
    <location>
        <position position="61"/>
    </location>
    <ligand>
        <name>[4Fe-4S] cluster</name>
        <dbReference type="ChEBI" id="CHEBI:49883"/>
    </ligand>
</feature>
<evidence type="ECO:0000256" key="4">
    <source>
        <dbReference type="ARBA" id="ARBA00022490"/>
    </source>
</evidence>
<evidence type="ECO:0000313" key="14">
    <source>
        <dbReference type="EMBL" id="MBB4931798.1"/>
    </source>
</evidence>
<dbReference type="GO" id="GO:0045892">
    <property type="term" value="P:negative regulation of DNA-templated transcription"/>
    <property type="evidence" value="ECO:0007669"/>
    <property type="project" value="TreeGrafter"/>
</dbReference>
<keyword evidence="3 12" id="KW-0004">4Fe-4S</keyword>
<dbReference type="EMBL" id="JACHJT010000001">
    <property type="protein sequence ID" value="MBB4931798.1"/>
    <property type="molecule type" value="Genomic_DNA"/>
</dbReference>
<dbReference type="PANTHER" id="PTHR38839">
    <property type="entry name" value="TRANSCRIPTIONAL REGULATOR WHID-RELATED"/>
    <property type="match status" value="1"/>
</dbReference>
<dbReference type="PROSITE" id="PS51674">
    <property type="entry name" value="4FE4S_WBL"/>
    <property type="match status" value="1"/>
</dbReference>
<protein>
    <recommendedName>
        <fullName evidence="12">Transcriptional regulator WhiB</fullName>
    </recommendedName>
</protein>
<comment type="PTM">
    <text evidence="12">Upon Fe-S cluster removal intramolecular disulfide bonds are formed.</text>
</comment>
<dbReference type="InterPro" id="IPR034768">
    <property type="entry name" value="4FE4S_WBL"/>
</dbReference>
<evidence type="ECO:0000256" key="7">
    <source>
        <dbReference type="ARBA" id="ARBA00023014"/>
    </source>
</evidence>
<proteinExistence type="inferred from homology"/>
<keyword evidence="7 12" id="KW-0411">Iron-sulfur</keyword>